<name>A0A2N5SXK8_9BASI</name>
<accession>A0A2N5SXK8</accession>
<comment type="caution">
    <text evidence="2">The sequence shown here is derived from an EMBL/GenBank/DDBJ whole genome shotgun (WGS) entry which is preliminary data.</text>
</comment>
<protein>
    <submittedName>
        <fullName evidence="2">Uncharacterized protein</fullName>
    </submittedName>
</protein>
<evidence type="ECO:0000313" key="3">
    <source>
        <dbReference type="Proteomes" id="UP000235392"/>
    </source>
</evidence>
<organism evidence="2 3">
    <name type="scientific">Puccinia coronata f. sp. avenae</name>
    <dbReference type="NCBI Taxonomy" id="200324"/>
    <lineage>
        <taxon>Eukaryota</taxon>
        <taxon>Fungi</taxon>
        <taxon>Dikarya</taxon>
        <taxon>Basidiomycota</taxon>
        <taxon>Pucciniomycotina</taxon>
        <taxon>Pucciniomycetes</taxon>
        <taxon>Pucciniales</taxon>
        <taxon>Pucciniaceae</taxon>
        <taxon>Puccinia</taxon>
    </lineage>
</organism>
<gene>
    <name evidence="2" type="ORF">PCASD_21791</name>
</gene>
<evidence type="ECO:0000256" key="1">
    <source>
        <dbReference type="SAM" id="MobiDB-lite"/>
    </source>
</evidence>
<dbReference type="Proteomes" id="UP000235392">
    <property type="component" value="Unassembled WGS sequence"/>
</dbReference>
<evidence type="ECO:0000313" key="2">
    <source>
        <dbReference type="EMBL" id="PLW17968.1"/>
    </source>
</evidence>
<dbReference type="AlphaFoldDB" id="A0A2N5SXK8"/>
<reference evidence="2 3" key="1">
    <citation type="submission" date="2017-11" db="EMBL/GenBank/DDBJ databases">
        <title>De novo assembly and phasing of dikaryotic genomes from two isolates of Puccinia coronata f. sp. avenae, the causal agent of oat crown rust.</title>
        <authorList>
            <person name="Miller M.E."/>
            <person name="Zhang Y."/>
            <person name="Omidvar V."/>
            <person name="Sperschneider J."/>
            <person name="Schwessinger B."/>
            <person name="Raley C."/>
            <person name="Palmer J.M."/>
            <person name="Garnica D."/>
            <person name="Upadhyaya N."/>
            <person name="Rathjen J."/>
            <person name="Taylor J.M."/>
            <person name="Park R.F."/>
            <person name="Dodds P.N."/>
            <person name="Hirsch C.D."/>
            <person name="Kianian S.F."/>
            <person name="Figueroa M."/>
        </authorList>
    </citation>
    <scope>NUCLEOTIDE SEQUENCE [LARGE SCALE GENOMIC DNA]</scope>
    <source>
        <strain evidence="2">12SD80</strain>
    </source>
</reference>
<feature type="compositionally biased region" description="Basic and acidic residues" evidence="1">
    <location>
        <begin position="30"/>
        <end position="39"/>
    </location>
</feature>
<dbReference type="EMBL" id="PGCI01000741">
    <property type="protein sequence ID" value="PLW17968.1"/>
    <property type="molecule type" value="Genomic_DNA"/>
</dbReference>
<proteinExistence type="predicted"/>
<feature type="region of interest" description="Disordered" evidence="1">
    <location>
        <begin position="1"/>
        <end position="102"/>
    </location>
</feature>
<sequence>MRGELVTPTLRAVSGAPRDGLPNASQTKESFSRKLDRPSPPKGFASRRTGLSDRFQLPAGPFQPIATSQASLPDRHLPVKSGPPCSDRPSVGPGLSNRGRSNPRVCQAKCWQYHYKKICFNCHQ</sequence>